<accession>D5BAQ8</accession>
<dbReference type="STRING" id="655815.ZPR_2096"/>
<dbReference type="Pfam" id="PF00004">
    <property type="entry name" value="AAA"/>
    <property type="match status" value="1"/>
</dbReference>
<dbReference type="Gene3D" id="3.40.50.300">
    <property type="entry name" value="P-loop containing nucleotide triphosphate hydrolases"/>
    <property type="match status" value="1"/>
</dbReference>
<dbReference type="HOGENOM" id="CLU_003361_0_0_10"/>
<dbReference type="Pfam" id="PF12458">
    <property type="entry name" value="DUF3686"/>
    <property type="match status" value="1"/>
</dbReference>
<feature type="domain" description="AAA+ ATPase" evidence="2">
    <location>
        <begin position="1284"/>
        <end position="1433"/>
    </location>
</feature>
<dbReference type="GO" id="GO:0005524">
    <property type="term" value="F:ATP binding"/>
    <property type="evidence" value="ECO:0007669"/>
    <property type="project" value="InterPro"/>
</dbReference>
<keyword evidence="4" id="KW-1185">Reference proteome</keyword>
<dbReference type="InterPro" id="IPR003959">
    <property type="entry name" value="ATPase_AAA_core"/>
</dbReference>
<name>D5BAQ8_ZUNPS</name>
<dbReference type="EMBL" id="CP001650">
    <property type="protein sequence ID" value="ADF52421.1"/>
    <property type="molecule type" value="Genomic_DNA"/>
</dbReference>
<evidence type="ECO:0000256" key="1">
    <source>
        <dbReference type="SAM" id="Coils"/>
    </source>
</evidence>
<dbReference type="Proteomes" id="UP000001654">
    <property type="component" value="Chromosome"/>
</dbReference>
<dbReference type="Pfam" id="PF25472">
    <property type="entry name" value="DUF7902"/>
    <property type="match status" value="1"/>
</dbReference>
<organism evidence="3 4">
    <name type="scientific">Zunongwangia profunda (strain DSM 18752 / CCTCC AB 206139 / SM-A87)</name>
    <name type="common">Wangia profunda</name>
    <dbReference type="NCBI Taxonomy" id="655815"/>
    <lineage>
        <taxon>Bacteria</taxon>
        <taxon>Pseudomonadati</taxon>
        <taxon>Bacteroidota</taxon>
        <taxon>Flavobacteriia</taxon>
        <taxon>Flavobacteriales</taxon>
        <taxon>Flavobacteriaceae</taxon>
        <taxon>Zunongwangia</taxon>
    </lineage>
</organism>
<protein>
    <submittedName>
        <fullName evidence="3">ATPase</fullName>
    </submittedName>
</protein>
<keyword evidence="1" id="KW-0175">Coiled coil</keyword>
<dbReference type="GO" id="GO:0016887">
    <property type="term" value="F:ATP hydrolysis activity"/>
    <property type="evidence" value="ECO:0007669"/>
    <property type="project" value="InterPro"/>
</dbReference>
<dbReference type="eggNOG" id="COG1196">
    <property type="taxonomic scope" value="Bacteria"/>
</dbReference>
<evidence type="ECO:0000313" key="4">
    <source>
        <dbReference type="Proteomes" id="UP000001654"/>
    </source>
</evidence>
<evidence type="ECO:0000313" key="3">
    <source>
        <dbReference type="EMBL" id="ADF52421.1"/>
    </source>
</evidence>
<dbReference type="InterPro" id="IPR003593">
    <property type="entry name" value="AAA+_ATPase"/>
</dbReference>
<dbReference type="eggNOG" id="COG0714">
    <property type="taxonomic scope" value="Bacteria"/>
</dbReference>
<sequence length="1649" mass="189906">MHPVFTMKFQIRSGTTKIQPKPSPQNLMNTNEEKPVQKDALDGGTYEIIRKRLNTHKSDLQERLNTLNEARKTVFGSLETQLIANNRISTENNCVARDIISLGNTCIFGYNVHFGLRTEISLSDVLSVYEFKDHHFESVALNLFEDATFKTDFSNLYKYYRNTIFSKFARIGNYLHMVFQLSESVTDIKTFKWLIKDNKLTYIDNRSEHEFKYPQQHQFKWQEATRDMQRYGEHSHVAILDKVFVETIGGDLTIKIEDNTEDGMGIFSEPVAYKDQTLDDGQIRFADLGNLIALEIKPFQEEPRYFVYNHKMQEVQKIDSIKETAVLLPDDQGIIFPNGYYLQTGEFHLFSNEVQALKYQETISSPNGEDFLYVFYSPTKGTYLLMDYNMIEQEIKTPIVCGGFTILPNGELCYFKADDEQTKHHMIQIWQTPYLEGDIMPSEHQDSMLYKIGNKDIVKAMAEANELITLLSKEDNYDGLYADIAKSSKNILDAYYWLNEKETAVLNEPLKEINIAANAAIDEFQKVIQLKKNAEKQTQEIQQKAQKLFSKIKSTSFKNINEFVELLSQLRALRGEVIGLYEIRYVNEAFIKSLEAEIAQQTTTISRRCVEFLLKDKALQPYHDKVEEKQQQLDKISKVVEAKKLEEDVNQIAIDLEMLIDIVSNLDIEDTSHSTKIIDNISLIFATINQLKAAIKNKKKSLGSKEAKADFAAQLKLIDQSIINYLDIASTPEKCDEFQTKVSIQLEELEGKFADFEEFITEIIEKREEVYNAFESKKSTINEKRNKKAIALQTASDRILKSIGKKAESLQSVSEINGYYASDLMVNKLRDIVEQLRELDDSGNAEEIETSLKTSREDALRKLKDKQDLYEDGENIIKLGNHKFGVNRQELDLSIVFKDDKLFYHLSGTDFYQELKNEILNNSREYWNQEFISENDSVYRSSFLAFKIYKDQNPEILSGLNEDELLKVIQEESSSNYSEGYIKGVHDLDAAKILHILVQKHQDLGILRWRPEIRAFARYFWNKLENDVKEGYNNSIKASGQVLKYFPNTREYDFLIQELELVISDFGQNTGLFSAEVSLEVAQYLFEELQSDDQFVVSGLAKKLADDFQQMLKKERAESQFKNSVESLQSYSAKIRLVKQWLQAFAKSKLLENQVNYIDEATCCILFPQQNPEVNHIDPSAAISELKGDHKNIKNGQFEFNFHQFTQKLQLYFNYSVPAFQAFRKARHQVTEDLKEQLKLDEFKPRVLTSFVRNKLIDQVYFPLFGENLAKQLGSVGENRRTDRMGMLLLISPPGYGKTTLMEYIANRLGLVFMKINGPAIGHEVTSVDPEAATNSASRQELKKLNLAFEMGNNVMLYLDDIQHCNPEFLQKFISLADGTRKIEGIYNGKSKTYDLRGKKFCVIMAGNPYTESGEKFRIPDMLSNRADIYNLGDIIGDTESLFKLSLLENSLTSNPVLHQLRSRNFDDVYTLIDRVENNSDAGELKGNHTQQEIQDYKSVLEKVLSIRDTVLKVNETYIKSAGTEDEYRTEPAFKLQGSYRDMNKLVSKVVPIMNEKEVNSLLLSHYENESQTLTAAAEANLLKFKELRGNISEEERLRWDAIKETFLKNNKLKGFGDKNEMAQVLSQMMAFSENLEGIKQVLQRGLEK</sequence>
<reference evidence="3 4" key="1">
    <citation type="journal article" date="2010" name="BMC Genomics">
        <title>The complete genome of Zunongwangia profunda SM-A87 reveals its adaptation to the deep-sea environment and ecological role in sedimentary organic nitrogen degradation.</title>
        <authorList>
            <person name="Qin Q.L."/>
            <person name="Zhang X.Y."/>
            <person name="Wang X.M."/>
            <person name="Liu G.M."/>
            <person name="Chen X.L."/>
            <person name="Xie B.B."/>
            <person name="Dang H.Y."/>
            <person name="Zhou B.C."/>
            <person name="Yu J."/>
            <person name="Zhang Y.Z."/>
        </authorList>
    </citation>
    <scope>NUCLEOTIDE SEQUENCE [LARGE SCALE GENOMIC DNA]</scope>
    <source>
        <strain evidence="4">DSM 18752 / CCTCC AB 206139 / SM-A87</strain>
    </source>
</reference>
<dbReference type="CDD" id="cd00009">
    <property type="entry name" value="AAA"/>
    <property type="match status" value="1"/>
</dbReference>
<dbReference type="KEGG" id="zpr:ZPR_2096"/>
<evidence type="ECO:0000259" key="2">
    <source>
        <dbReference type="SMART" id="SM00382"/>
    </source>
</evidence>
<dbReference type="InterPro" id="IPR057224">
    <property type="entry name" value="DUF7902"/>
</dbReference>
<gene>
    <name evidence="3" type="ordered locus">ZPR_2096</name>
</gene>
<dbReference type="InterPro" id="IPR020958">
    <property type="entry name" value="DUF3686"/>
</dbReference>
<feature type="coiled-coil region" evidence="1">
    <location>
        <begin position="517"/>
        <end position="551"/>
    </location>
</feature>
<dbReference type="SMART" id="SM00382">
    <property type="entry name" value="AAA"/>
    <property type="match status" value="1"/>
</dbReference>
<dbReference type="InterPro" id="IPR027417">
    <property type="entry name" value="P-loop_NTPase"/>
</dbReference>
<dbReference type="SUPFAM" id="SSF52540">
    <property type="entry name" value="P-loop containing nucleoside triphosphate hydrolases"/>
    <property type="match status" value="1"/>
</dbReference>
<proteinExistence type="predicted"/>